<evidence type="ECO:0000313" key="5">
    <source>
        <dbReference type="EMBL" id="SCO61072.1"/>
    </source>
</evidence>
<keyword evidence="1" id="KW-0472">Membrane</keyword>
<evidence type="ECO:0000313" key="10">
    <source>
        <dbReference type="Proteomes" id="UP000220214"/>
    </source>
</evidence>
<protein>
    <submittedName>
        <fullName evidence="2">Uncharacterized protein</fullName>
    </submittedName>
</protein>
<dbReference type="EMBL" id="LT160031">
    <property type="protein sequence ID" value="CXI62716.1"/>
    <property type="molecule type" value="Genomic_DNA"/>
</dbReference>
<evidence type="ECO:0000313" key="8">
    <source>
        <dbReference type="Proteomes" id="UP000219860"/>
    </source>
</evidence>
<evidence type="ECO:0000313" key="7">
    <source>
        <dbReference type="Proteomes" id="UP000069549"/>
    </source>
</evidence>
<evidence type="ECO:0000256" key="1">
    <source>
        <dbReference type="SAM" id="Phobius"/>
    </source>
</evidence>
<gene>
    <name evidence="2" type="ORF">PBK173_000281400</name>
    <name evidence="4" type="ORF">PBNK65E_000273600</name>
    <name evidence="3" type="ORF">PBNK65NY_000272800</name>
    <name evidence="6" type="ORF">PBSP11A_000272800</name>
    <name evidence="5" type="ORF">PBSP11RLL_000273100</name>
</gene>
<dbReference type="OMA" id="CDNNKYC"/>
<feature type="transmembrane region" description="Helical" evidence="1">
    <location>
        <begin position="6"/>
        <end position="27"/>
    </location>
</feature>
<dbReference type="EMBL" id="LT614637">
    <property type="protein sequence ID" value="SCN26750.1"/>
    <property type="molecule type" value="Genomic_DNA"/>
</dbReference>
<dbReference type="Proteomes" id="UP000516480">
    <property type="component" value="Chromosome 11"/>
</dbReference>
<dbReference type="Proteomes" id="UP000219860">
    <property type="component" value="Chromosome 11"/>
</dbReference>
<reference evidence="2 7" key="1">
    <citation type="submission" date="2016-02" db="EMBL/GenBank/DDBJ databases">
        <authorList>
            <consortium name="Pathogen Informatics"/>
        </authorList>
    </citation>
    <scope>NUCLEOTIDE SEQUENCE [LARGE SCALE GENOMIC DNA]</scope>
    <source>
        <strain evidence="2 7">K173</strain>
        <strain evidence="3 11">NK65 ny</strain>
        <strain evidence="4 10">NK65e</strain>
        <strain evidence="6 8">SP11 Antwerpcl1</strain>
        <strain evidence="5 9">SP11 RLL</strain>
    </source>
</reference>
<dbReference type="Proteomes" id="UP000220214">
    <property type="component" value="Chromosome 11"/>
</dbReference>
<evidence type="ECO:0000313" key="9">
    <source>
        <dbReference type="Proteomes" id="UP000219974"/>
    </source>
</evidence>
<dbReference type="Proteomes" id="UP000069549">
    <property type="component" value="Chromosome 11"/>
</dbReference>
<keyword evidence="1" id="KW-0812">Transmembrane</keyword>
<evidence type="ECO:0000313" key="2">
    <source>
        <dbReference type="EMBL" id="CXI62716.1"/>
    </source>
</evidence>
<evidence type="ECO:0000313" key="4">
    <source>
        <dbReference type="EMBL" id="SCN26750.1"/>
    </source>
</evidence>
<proteinExistence type="predicted"/>
<dbReference type="EMBL" id="LT608259">
    <property type="protein sequence ID" value="SCO63169.1"/>
    <property type="molecule type" value="Genomic_DNA"/>
</dbReference>
<dbReference type="EMBL" id="LT608147">
    <property type="protein sequence ID" value="SCM23739.1"/>
    <property type="molecule type" value="Genomic_DNA"/>
</dbReference>
<dbReference type="VEuPathDB" id="PlasmoDB:PBANKA_1115900"/>
<dbReference type="OrthoDB" id="372740at2759"/>
<dbReference type="Proteomes" id="UP000219974">
    <property type="component" value="Chromosome 11"/>
</dbReference>
<name>A0A122IEX6_PLABE</name>
<accession>A0A122IEX6</accession>
<dbReference type="EMBL" id="LT608275">
    <property type="protein sequence ID" value="SCO61072.1"/>
    <property type="molecule type" value="Genomic_DNA"/>
</dbReference>
<dbReference type="AlphaFoldDB" id="A0A122IEX6"/>
<evidence type="ECO:0000313" key="3">
    <source>
        <dbReference type="EMBL" id="SCM23739.1"/>
    </source>
</evidence>
<keyword evidence="1" id="KW-1133">Transmembrane helix</keyword>
<organism evidence="2 7">
    <name type="scientific">Plasmodium berghei</name>
    <dbReference type="NCBI Taxonomy" id="5821"/>
    <lineage>
        <taxon>Eukaryota</taxon>
        <taxon>Sar</taxon>
        <taxon>Alveolata</taxon>
        <taxon>Apicomplexa</taxon>
        <taxon>Aconoidasida</taxon>
        <taxon>Haemosporida</taxon>
        <taxon>Plasmodiidae</taxon>
        <taxon>Plasmodium</taxon>
        <taxon>Plasmodium (Vinckeia)</taxon>
    </lineage>
</organism>
<sequence length="1265" mass="153278">MDLIFLYIITFFELYIFNTLTSCIIWTKANKNPYKNKILFIRNYKERYKIFNKYGNLKKYDIHQKVWKVNSKLVSSFESPIVGINLGNTLKNKNKNRYLFFSQNSILNPNIQKSALKISLKLQKELFLGRNKNLVNTLLCLHYVPTISNSYLKKSLNSFRLSDLNVKENILYHLTLKYLYTYEQNTKDKNLLESINKNNYKFILQHSKTLKKITKHIQISEEKNRFKLSKKFDKLKNNVITTQSSNSWVENKVVDVYLKNRKKLNIIFINTKKKKNIFQTYKKIIGNIKYYDVYDKLIILNYLHKNKKYRECLLFFKKYIYNSVFGHNTQQKSKYFIINFINILNDNNILNIYLMRIHNSYNFLLKSILLSKIQDKHKLNFLQINVDNFIQENLKDSLYLGIKQNIDKMQNDNSNNLNFSNHNNTNLIYLFYINLLNIFLKKKNYYFPDIFLKQFYSYYMDNIYDHKIVNDEFFFFLITLAFSLKIFYLKKKGNITTYTNDIFEEYKENDFIGNSENKQNKKFETLKIFSHILSYNFNHVNIFDEDLFSSETINLTAPFEIVNKIINLNKLDEEIDIYKHFCVLILWQYLYLLRYNLKNIDFENVHFNIDKEQNQDNLSVLKEKKKDNIFSEIIKGYKKILNKKISTHPNEEILIYNQTFEELNFFIENYLTDIIDKNIKKKKEKKYILPDILSNLMHILSMRKINISFFFSVLYFLDLNNNKRLLKNLLKKKHIFKNINSNIKKLIIKRFRRGIQTNKQNEQAPFLYEYILSEYKEIYETYKNITNYSSKKDMKKLIKKITGNNERKHHFKIFKKPILALNLKQLFFIFYSLSHFKMDKEIISLFRHAIKIKYFKKKNFINIFKDKNEEKEDHTNNNSNIEEDINLYKKIFFIYHNSILSLDNSFYTPKSNKWGPNYSKYFFFYSNNPLHIYKYIANKYEEDLKKKQAYNPVKQDKNCRKYDNKIEDELEKIENIQFFGIKNIERIKKSKFFKKFFIDKIYNFINKNDYTLILNGLMKYLLKNVTTLRASQIEEKWGASEKKKKKKLWTKYIYLYFYLTAQCYLKTHKMSNIIFLILLKTSLLMNDIDNYNNLLLLNKELTHKNYMCINSMINSNSNMLSLNSKQNYIPILKIPIDMYIIHNEKLIIYNLNYFQVTKIIDNFINGEIQIIFFIDYRQTFINLINLDIFFNLSFFKNNKFIHFLNHHNLILNENNFLKKSKFVLFFGNCINKKRKIIKYFSKHYKNYNIQENKSIKDALIISVYD</sequence>
<evidence type="ECO:0000313" key="6">
    <source>
        <dbReference type="EMBL" id="SCO63169.1"/>
    </source>
</evidence>
<evidence type="ECO:0000313" key="11">
    <source>
        <dbReference type="Proteomes" id="UP000516480"/>
    </source>
</evidence>